<evidence type="ECO:0000313" key="1">
    <source>
        <dbReference type="EMBL" id="KAI9908765.1"/>
    </source>
</evidence>
<reference evidence="1 2" key="1">
    <citation type="journal article" date="2022" name="bioRxiv">
        <title>The genome of the oomycete Peronosclerospora sorghi, a cosmopolitan pathogen of maize and sorghum, is inflated with dispersed pseudogenes.</title>
        <authorList>
            <person name="Fletcher K."/>
            <person name="Martin F."/>
            <person name="Isakeit T."/>
            <person name="Cavanaugh K."/>
            <person name="Magill C."/>
            <person name="Michelmore R."/>
        </authorList>
    </citation>
    <scope>NUCLEOTIDE SEQUENCE [LARGE SCALE GENOMIC DNA]</scope>
    <source>
        <strain evidence="1">P6</strain>
    </source>
</reference>
<proteinExistence type="predicted"/>
<keyword evidence="2" id="KW-1185">Reference proteome</keyword>
<gene>
    <name evidence="1" type="ORF">PsorP6_016669</name>
</gene>
<protein>
    <submittedName>
        <fullName evidence="1">Uncharacterized protein</fullName>
    </submittedName>
</protein>
<sequence length="612" mass="68547">MGVDGLLRQLGDAVEMTHLLQFAGQTLVVDALSWLHKACYGCAFELSTGMKTDKYVHYMLRKVDLLRSCNVSNVILVFDGQRLPLKSLTQEKRQRYKEENRKRALEAMAASKSLQGSDRQEEVNKAYQLFQRMVWMCKEGMAAGIVTEDSDVLVYCLTANVTCSVLVKLEDNGSTQVVSRSILHKNSAKTSCMLILLDLLYVFLISVDMLLFPANALMKKIHFFMSGEKEATRMFVQVCVLAGCDFIDSLPNVGFATAVKHIFQFRGAPSHLRVQRLVAKLSTSGTKVPSDFVHEFHRAETIFFHHIIFNPKKRCCEFLVDEKHINCFPDVLLRAKESLGIVPLEEGNLTTTVQHEDVHASTTKSFLGEIRSREVVEQIYWGKMCARTYRNLSQYPREQQSFVQAEAEPLLSRYPEPSGGSDNAAIVTQRKTLQLSPTMIAQKIENKKLWQANERVTSIQGLRSVYKIKTATETSATNEAQNWSISTPRTRVERHKFSNDGTKLMEPNSSGGSSASINILSTKVKSSKVIKMSMKELIANHSPSIDAAKHSDVDELPLKVGSQSVPGLRKRARPAAKPITSSPSGKKPRALMPKTISSSGIKTLFDFFQRQV</sequence>
<name>A0ACC0VS38_9STRA</name>
<accession>A0ACC0VS38</accession>
<evidence type="ECO:0000313" key="2">
    <source>
        <dbReference type="Proteomes" id="UP001163321"/>
    </source>
</evidence>
<dbReference type="Proteomes" id="UP001163321">
    <property type="component" value="Chromosome 8"/>
</dbReference>
<organism evidence="1 2">
    <name type="scientific">Peronosclerospora sorghi</name>
    <dbReference type="NCBI Taxonomy" id="230839"/>
    <lineage>
        <taxon>Eukaryota</taxon>
        <taxon>Sar</taxon>
        <taxon>Stramenopiles</taxon>
        <taxon>Oomycota</taxon>
        <taxon>Peronosporomycetes</taxon>
        <taxon>Peronosporales</taxon>
        <taxon>Peronosporaceae</taxon>
        <taxon>Peronosclerospora</taxon>
    </lineage>
</organism>
<dbReference type="EMBL" id="CM047587">
    <property type="protein sequence ID" value="KAI9908765.1"/>
    <property type="molecule type" value="Genomic_DNA"/>
</dbReference>
<comment type="caution">
    <text evidence="1">The sequence shown here is derived from an EMBL/GenBank/DDBJ whole genome shotgun (WGS) entry which is preliminary data.</text>
</comment>